<evidence type="ECO:0000313" key="2">
    <source>
        <dbReference type="EMBL" id="AIF85427.1"/>
    </source>
</evidence>
<dbReference type="PROSITE" id="PS50157">
    <property type="entry name" value="ZINC_FINGER_C2H2_2"/>
    <property type="match status" value="1"/>
</dbReference>
<organism evidence="2 3">
    <name type="scientific">Candidatus Nitrososphaera evergladensis SR1</name>
    <dbReference type="NCBI Taxonomy" id="1459636"/>
    <lineage>
        <taxon>Archaea</taxon>
        <taxon>Nitrososphaerota</taxon>
        <taxon>Nitrososphaeria</taxon>
        <taxon>Nitrososphaerales</taxon>
        <taxon>Nitrososphaeraceae</taxon>
        <taxon>Nitrososphaera</taxon>
    </lineage>
</organism>
<accession>A0A075MXT7</accession>
<dbReference type="STRING" id="1459636.NTE_03399"/>
<evidence type="ECO:0000259" key="1">
    <source>
        <dbReference type="PROSITE" id="PS50157"/>
    </source>
</evidence>
<dbReference type="EMBL" id="CP007174">
    <property type="protein sequence ID" value="AIF85427.1"/>
    <property type="molecule type" value="Genomic_DNA"/>
</dbReference>
<dbReference type="PROSITE" id="PS00028">
    <property type="entry name" value="ZINC_FINGER_C2H2_1"/>
    <property type="match status" value="1"/>
</dbReference>
<protein>
    <recommendedName>
        <fullName evidence="1">C2H2-type domain-containing protein</fullName>
    </recommendedName>
</protein>
<evidence type="ECO:0000313" key="3">
    <source>
        <dbReference type="Proteomes" id="UP000028194"/>
    </source>
</evidence>
<dbReference type="SUPFAM" id="SSF57667">
    <property type="entry name" value="beta-beta-alpha zinc fingers"/>
    <property type="match status" value="1"/>
</dbReference>
<dbReference type="InterPro" id="IPR036236">
    <property type="entry name" value="Znf_C2H2_sf"/>
</dbReference>
<sequence>MPLSGVFHGKTNRERNIDSLCMGGIDLKRRIKIFRCPDCRKGFESLRGLNDHITKTGHNERQKIRAETKVTSRGLSVVFIACAAQASSIEG</sequence>
<feature type="domain" description="C2H2-type" evidence="1">
    <location>
        <begin position="34"/>
        <end position="63"/>
    </location>
</feature>
<dbReference type="InterPro" id="IPR013087">
    <property type="entry name" value="Znf_C2H2_type"/>
</dbReference>
<dbReference type="Proteomes" id="UP000028194">
    <property type="component" value="Chromosome"/>
</dbReference>
<gene>
    <name evidence="2" type="ORF">NTE_03399</name>
</gene>
<dbReference type="HOGENOM" id="CLU_2419876_0_0_2"/>
<dbReference type="AlphaFoldDB" id="A0A075MXT7"/>
<keyword evidence="3" id="KW-1185">Reference proteome</keyword>
<proteinExistence type="predicted"/>
<dbReference type="KEGG" id="nev:NTE_03399"/>
<name>A0A075MXT7_9ARCH</name>
<reference evidence="2 3" key="1">
    <citation type="journal article" date="2014" name="PLoS ONE">
        <title>Genome Sequence of Candidatus Nitrososphaera evergladensis from Group I.1b Enriched from Everglades Soil Reveals Novel Genomic Features of the Ammonia-Oxidizing Archaea.</title>
        <authorList>
            <person name="Zhalnina K.V."/>
            <person name="Dias R."/>
            <person name="Leonard M.T."/>
            <person name="Dorr de Quadros P."/>
            <person name="Camargo F.A."/>
            <person name="Drew J.C."/>
            <person name="Farmerie W.G."/>
            <person name="Daroub S.H."/>
            <person name="Triplett E.W."/>
        </authorList>
    </citation>
    <scope>NUCLEOTIDE SEQUENCE [LARGE SCALE GENOMIC DNA]</scope>
    <source>
        <strain evidence="2 3">SR1</strain>
    </source>
</reference>